<evidence type="ECO:0000256" key="2">
    <source>
        <dbReference type="ARBA" id="ARBA00006270"/>
    </source>
</evidence>
<dbReference type="Gene3D" id="3.40.50.300">
    <property type="entry name" value="P-loop containing nucleotide triphosphate hydrolases"/>
    <property type="match status" value="1"/>
</dbReference>
<evidence type="ECO:0000256" key="9">
    <source>
        <dbReference type="ARBA" id="ARBA00023069"/>
    </source>
</evidence>
<dbReference type="InterPro" id="IPR027417">
    <property type="entry name" value="P-loop_NTPase"/>
</dbReference>
<evidence type="ECO:0000256" key="6">
    <source>
        <dbReference type="ARBA" id="ARBA00022490"/>
    </source>
</evidence>
<accession>A0AAN9TPI9</accession>
<dbReference type="GO" id="GO:0005525">
    <property type="term" value="F:GTP binding"/>
    <property type="evidence" value="ECO:0007669"/>
    <property type="project" value="UniProtKB-KW"/>
</dbReference>
<evidence type="ECO:0000256" key="3">
    <source>
        <dbReference type="ARBA" id="ARBA00021423"/>
    </source>
</evidence>
<comment type="caution">
    <text evidence="14">The sequence shown here is derived from an EMBL/GenBank/DDBJ whole genome shotgun (WGS) entry which is preliminary data.</text>
</comment>
<protein>
    <recommendedName>
        <fullName evidence="3">Ciliogenesis and planar polarity effector 2</fullName>
    </recommendedName>
    <alternativeName>
        <fullName evidence="13">REM2- and Rab-like small GTPase 1</fullName>
    </alternativeName>
</protein>
<dbReference type="EMBL" id="JBBCAQ010000035">
    <property type="protein sequence ID" value="KAK7578053.1"/>
    <property type="molecule type" value="Genomic_DNA"/>
</dbReference>
<name>A0AAN9TPI9_9HEMI</name>
<dbReference type="Proteomes" id="UP001367676">
    <property type="component" value="Unassembled WGS sequence"/>
</dbReference>
<keyword evidence="7" id="KW-0970">Cilium biogenesis/degradation</keyword>
<evidence type="ECO:0000256" key="12">
    <source>
        <dbReference type="ARBA" id="ARBA00023273"/>
    </source>
</evidence>
<dbReference type="InterPro" id="IPR001806">
    <property type="entry name" value="Small_GTPase"/>
</dbReference>
<evidence type="ECO:0000256" key="8">
    <source>
        <dbReference type="ARBA" id="ARBA00022927"/>
    </source>
</evidence>
<gene>
    <name evidence="14" type="ORF">V9T40_010258</name>
</gene>
<dbReference type="PANTHER" id="PTHR14983">
    <property type="entry name" value="CILIOGENESIS AND PLANAR POLARITY EFFECTOR 2"/>
    <property type="match status" value="1"/>
</dbReference>
<evidence type="ECO:0000313" key="15">
    <source>
        <dbReference type="Proteomes" id="UP001367676"/>
    </source>
</evidence>
<keyword evidence="8" id="KW-0653">Protein transport</keyword>
<evidence type="ECO:0000256" key="13">
    <source>
        <dbReference type="ARBA" id="ARBA00030243"/>
    </source>
</evidence>
<keyword evidence="10" id="KW-0342">GTP-binding</keyword>
<evidence type="ECO:0000313" key="14">
    <source>
        <dbReference type="EMBL" id="KAK7578053.1"/>
    </source>
</evidence>
<organism evidence="14 15">
    <name type="scientific">Parthenolecanium corni</name>
    <dbReference type="NCBI Taxonomy" id="536013"/>
    <lineage>
        <taxon>Eukaryota</taxon>
        <taxon>Metazoa</taxon>
        <taxon>Ecdysozoa</taxon>
        <taxon>Arthropoda</taxon>
        <taxon>Hexapoda</taxon>
        <taxon>Insecta</taxon>
        <taxon>Pterygota</taxon>
        <taxon>Neoptera</taxon>
        <taxon>Paraneoptera</taxon>
        <taxon>Hemiptera</taxon>
        <taxon>Sternorrhyncha</taxon>
        <taxon>Coccoidea</taxon>
        <taxon>Coccidae</taxon>
        <taxon>Parthenolecanium</taxon>
    </lineage>
</organism>
<dbReference type="GO" id="GO:0003924">
    <property type="term" value="F:GTPase activity"/>
    <property type="evidence" value="ECO:0007669"/>
    <property type="project" value="InterPro"/>
</dbReference>
<proteinExistence type="inferred from homology"/>
<evidence type="ECO:0000256" key="1">
    <source>
        <dbReference type="ARBA" id="ARBA00004120"/>
    </source>
</evidence>
<keyword evidence="6" id="KW-0963">Cytoplasm</keyword>
<dbReference type="Pfam" id="PF00071">
    <property type="entry name" value="Ras"/>
    <property type="match status" value="1"/>
</dbReference>
<evidence type="ECO:0000256" key="10">
    <source>
        <dbReference type="ARBA" id="ARBA00023134"/>
    </source>
</evidence>
<dbReference type="GO" id="GO:0015031">
    <property type="term" value="P:protein transport"/>
    <property type="evidence" value="ECO:0007669"/>
    <property type="project" value="UniProtKB-KW"/>
</dbReference>
<evidence type="ECO:0000256" key="11">
    <source>
        <dbReference type="ARBA" id="ARBA00023212"/>
    </source>
</evidence>
<keyword evidence="9" id="KW-0969">Cilium</keyword>
<evidence type="ECO:0000256" key="7">
    <source>
        <dbReference type="ARBA" id="ARBA00022794"/>
    </source>
</evidence>
<evidence type="ECO:0000256" key="4">
    <source>
        <dbReference type="ARBA" id="ARBA00022448"/>
    </source>
</evidence>
<dbReference type="GO" id="GO:0006887">
    <property type="term" value="P:exocytosis"/>
    <property type="evidence" value="ECO:0007669"/>
    <property type="project" value="UniProtKB-KW"/>
</dbReference>
<keyword evidence="11" id="KW-0206">Cytoskeleton</keyword>
<keyword evidence="15" id="KW-1185">Reference proteome</keyword>
<comment type="similarity">
    <text evidence="2">Belongs to the small GTPase superfamily. Rab family.</text>
</comment>
<keyword evidence="10" id="KW-0547">Nucleotide-binding</keyword>
<dbReference type="AlphaFoldDB" id="A0AAN9TPI9"/>
<keyword evidence="12" id="KW-0966">Cell projection</keyword>
<reference evidence="14 15" key="1">
    <citation type="submission" date="2024-03" db="EMBL/GenBank/DDBJ databases">
        <title>Adaptation during the transition from Ophiocordyceps entomopathogen to insect associate is accompanied by gene loss and intensified selection.</title>
        <authorList>
            <person name="Ward C.M."/>
            <person name="Onetto C.A."/>
            <person name="Borneman A.R."/>
        </authorList>
    </citation>
    <scope>NUCLEOTIDE SEQUENCE [LARGE SCALE GENOMIC DNA]</scope>
    <source>
        <strain evidence="14">AWRI1</strain>
        <tissue evidence="14">Single Adult Female</tissue>
    </source>
</reference>
<dbReference type="InterPro" id="IPR039677">
    <property type="entry name" value="RSG1"/>
</dbReference>
<evidence type="ECO:0000256" key="5">
    <source>
        <dbReference type="ARBA" id="ARBA00022483"/>
    </source>
</evidence>
<comment type="subcellular location">
    <subcellularLocation>
        <location evidence="1">Cytoplasm</location>
        <location evidence="1">Cytoskeleton</location>
        <location evidence="1">Cilium basal body</location>
    </subcellularLocation>
</comment>
<dbReference type="GO" id="GO:0030030">
    <property type="term" value="P:cell projection organization"/>
    <property type="evidence" value="ECO:0007669"/>
    <property type="project" value="UniProtKB-KW"/>
</dbReference>
<keyword evidence="5" id="KW-0268">Exocytosis</keyword>
<sequence length="244" mass="27908">MLRNVSTAVIQPNWLSTVEGDGVMKHLIDQSTSKRKVFGILEKPDIPINYEEVSYKLFFIGRSAADKSKVISELAGQPVTHQDSHGIHKTNVYWPTKIWDKIILFRLLFWEAGENGLKKFSHILPACLDKSDALVFVFSFEDGNSLFEISQNIVKLKTKESNQPAIIVIGTKYSSTKNIPISFSDIKEFESKWHLNIMKIPPVSTNMSDIMRVSPVLNSICELLWLRDQEYILKQSFDKFALKE</sequence>
<dbReference type="SUPFAM" id="SSF52540">
    <property type="entry name" value="P-loop containing nucleoside triphosphate hydrolases"/>
    <property type="match status" value="1"/>
</dbReference>
<keyword evidence="4" id="KW-0813">Transport</keyword>
<dbReference type="PANTHER" id="PTHR14983:SF1">
    <property type="entry name" value="CILIOGENESIS AND PLANAR POLARITY EFFECTOR 2"/>
    <property type="match status" value="1"/>
</dbReference>